<organism evidence="1 2">
    <name type="scientific">Acorus calamus</name>
    <name type="common">Sweet flag</name>
    <dbReference type="NCBI Taxonomy" id="4465"/>
    <lineage>
        <taxon>Eukaryota</taxon>
        <taxon>Viridiplantae</taxon>
        <taxon>Streptophyta</taxon>
        <taxon>Embryophyta</taxon>
        <taxon>Tracheophyta</taxon>
        <taxon>Spermatophyta</taxon>
        <taxon>Magnoliopsida</taxon>
        <taxon>Liliopsida</taxon>
        <taxon>Acoraceae</taxon>
        <taxon>Acorus</taxon>
    </lineage>
</organism>
<evidence type="ECO:0000313" key="2">
    <source>
        <dbReference type="Proteomes" id="UP001180020"/>
    </source>
</evidence>
<dbReference type="Proteomes" id="UP001180020">
    <property type="component" value="Unassembled WGS sequence"/>
</dbReference>
<dbReference type="EMBL" id="JAUJYO010000014">
    <property type="protein sequence ID" value="KAK1298759.1"/>
    <property type="molecule type" value="Genomic_DNA"/>
</dbReference>
<sequence length="59" mass="6525">MIDGFIEYVKHEDAKGGVLLRELKIEIKEKKMREKGGGGLRGRQRVLFATFTGSVGCGN</sequence>
<reference evidence="1" key="2">
    <citation type="submission" date="2023-06" db="EMBL/GenBank/DDBJ databases">
        <authorList>
            <person name="Ma L."/>
            <person name="Liu K.-W."/>
            <person name="Li Z."/>
            <person name="Hsiao Y.-Y."/>
            <person name="Qi Y."/>
            <person name="Fu T."/>
            <person name="Tang G."/>
            <person name="Zhang D."/>
            <person name="Sun W.-H."/>
            <person name="Liu D.-K."/>
            <person name="Li Y."/>
            <person name="Chen G.-Z."/>
            <person name="Liu X.-D."/>
            <person name="Liao X.-Y."/>
            <person name="Jiang Y.-T."/>
            <person name="Yu X."/>
            <person name="Hao Y."/>
            <person name="Huang J."/>
            <person name="Zhao X.-W."/>
            <person name="Ke S."/>
            <person name="Chen Y.-Y."/>
            <person name="Wu W.-L."/>
            <person name="Hsu J.-L."/>
            <person name="Lin Y.-F."/>
            <person name="Huang M.-D."/>
            <person name="Li C.-Y."/>
            <person name="Huang L."/>
            <person name="Wang Z.-W."/>
            <person name="Zhao X."/>
            <person name="Zhong W.-Y."/>
            <person name="Peng D.-H."/>
            <person name="Ahmad S."/>
            <person name="Lan S."/>
            <person name="Zhang J.-S."/>
            <person name="Tsai W.-C."/>
            <person name="Van De Peer Y."/>
            <person name="Liu Z.-J."/>
        </authorList>
    </citation>
    <scope>NUCLEOTIDE SEQUENCE</scope>
    <source>
        <strain evidence="1">CP</strain>
        <tissue evidence="1">Leaves</tissue>
    </source>
</reference>
<name>A0AAV9DCT8_ACOCL</name>
<protein>
    <submittedName>
        <fullName evidence="1">Uncharacterized protein</fullName>
    </submittedName>
</protein>
<evidence type="ECO:0000313" key="1">
    <source>
        <dbReference type="EMBL" id="KAK1298759.1"/>
    </source>
</evidence>
<accession>A0AAV9DCT8</accession>
<reference evidence="1" key="1">
    <citation type="journal article" date="2023" name="Nat. Commun.">
        <title>Diploid and tetraploid genomes of Acorus and the evolution of monocots.</title>
        <authorList>
            <person name="Ma L."/>
            <person name="Liu K.W."/>
            <person name="Li Z."/>
            <person name="Hsiao Y.Y."/>
            <person name="Qi Y."/>
            <person name="Fu T."/>
            <person name="Tang G.D."/>
            <person name="Zhang D."/>
            <person name="Sun W.H."/>
            <person name="Liu D.K."/>
            <person name="Li Y."/>
            <person name="Chen G.Z."/>
            <person name="Liu X.D."/>
            <person name="Liao X.Y."/>
            <person name="Jiang Y.T."/>
            <person name="Yu X."/>
            <person name="Hao Y."/>
            <person name="Huang J."/>
            <person name="Zhao X.W."/>
            <person name="Ke S."/>
            <person name="Chen Y.Y."/>
            <person name="Wu W.L."/>
            <person name="Hsu J.L."/>
            <person name="Lin Y.F."/>
            <person name="Huang M.D."/>
            <person name="Li C.Y."/>
            <person name="Huang L."/>
            <person name="Wang Z.W."/>
            <person name="Zhao X."/>
            <person name="Zhong W.Y."/>
            <person name="Peng D.H."/>
            <person name="Ahmad S."/>
            <person name="Lan S."/>
            <person name="Zhang J.S."/>
            <person name="Tsai W.C."/>
            <person name="Van de Peer Y."/>
            <person name="Liu Z.J."/>
        </authorList>
    </citation>
    <scope>NUCLEOTIDE SEQUENCE</scope>
    <source>
        <strain evidence="1">CP</strain>
    </source>
</reference>
<proteinExistence type="predicted"/>
<comment type="caution">
    <text evidence="1">The sequence shown here is derived from an EMBL/GenBank/DDBJ whole genome shotgun (WGS) entry which is preliminary data.</text>
</comment>
<keyword evidence="2" id="KW-1185">Reference proteome</keyword>
<dbReference type="AlphaFoldDB" id="A0AAV9DCT8"/>
<gene>
    <name evidence="1" type="ORF">QJS10_CPB14g01559</name>
</gene>